<protein>
    <submittedName>
        <fullName evidence="1">RCG39584</fullName>
    </submittedName>
</protein>
<evidence type="ECO:0000313" key="1">
    <source>
        <dbReference type="EMBL" id="EDM17811.1"/>
    </source>
</evidence>
<accession>A6I869</accession>
<gene>
    <name evidence="1" type="ORF">rCG_39584</name>
</gene>
<dbReference type="EMBL" id="CH473956">
    <property type="protein sequence ID" value="EDM17811.1"/>
    <property type="molecule type" value="Genomic_DNA"/>
</dbReference>
<reference evidence="1 2" key="1">
    <citation type="submission" date="2005-09" db="EMBL/GenBank/DDBJ databases">
        <authorList>
            <person name="Mural R.J."/>
            <person name="Li P.W."/>
            <person name="Adams M.D."/>
            <person name="Amanatides P.G."/>
            <person name="Baden-Tillson H."/>
            <person name="Barnstead M."/>
            <person name="Chin S.H."/>
            <person name="Dew I."/>
            <person name="Evans C.A."/>
            <person name="Ferriera S."/>
            <person name="Flanigan M."/>
            <person name="Fosler C."/>
            <person name="Glodek A."/>
            <person name="Gu Z."/>
            <person name="Holt R.A."/>
            <person name="Jennings D."/>
            <person name="Kraft C.L."/>
            <person name="Lu F."/>
            <person name="Nguyen T."/>
            <person name="Nusskern D.R."/>
            <person name="Pfannkoch C.M."/>
            <person name="Sitter C."/>
            <person name="Sutton G.G."/>
            <person name="Venter J.C."/>
            <person name="Wang Z."/>
            <person name="Woodage T."/>
            <person name="Zheng X.H."/>
            <person name="Zhong F."/>
        </authorList>
    </citation>
    <scope>NUCLEOTIDE SEQUENCE [LARGE SCALE GENOMIC DNA]</scope>
    <source>
        <strain>BN</strain>
        <strain evidence="2">Sprague-Dawley</strain>
    </source>
</reference>
<dbReference type="AlphaFoldDB" id="A6I869"/>
<organism evidence="1 2">
    <name type="scientific">Rattus norvegicus</name>
    <name type="common">Rat</name>
    <dbReference type="NCBI Taxonomy" id="10116"/>
    <lineage>
        <taxon>Eukaryota</taxon>
        <taxon>Metazoa</taxon>
        <taxon>Chordata</taxon>
        <taxon>Craniata</taxon>
        <taxon>Vertebrata</taxon>
        <taxon>Euteleostomi</taxon>
        <taxon>Mammalia</taxon>
        <taxon>Eutheria</taxon>
        <taxon>Euarchontoglires</taxon>
        <taxon>Glires</taxon>
        <taxon>Rodentia</taxon>
        <taxon>Myomorpha</taxon>
        <taxon>Muroidea</taxon>
        <taxon>Muridae</taxon>
        <taxon>Murinae</taxon>
        <taxon>Rattus</taxon>
    </lineage>
</organism>
<dbReference type="Proteomes" id="UP000234681">
    <property type="component" value="Chromosome 1"/>
</dbReference>
<name>A6I869_RAT</name>
<evidence type="ECO:0000313" key="2">
    <source>
        <dbReference type="Proteomes" id="UP000234681"/>
    </source>
</evidence>
<proteinExistence type="predicted"/>
<sequence>MWVLEEELGSSVGAVSALNRGANSLAFTYDFFLGLSNMQHSITDYRCQAEHQTPRTCFFIRKDMSFDQHLHLHECLATWLTSIPLAVSRN</sequence>